<dbReference type="Proteomes" id="UP001054837">
    <property type="component" value="Unassembled WGS sequence"/>
</dbReference>
<proteinExistence type="predicted"/>
<sequence length="89" mass="10323">MLPNDRFRLAKKKKKNLMENDLPKNNTTYRIHNNLVLPEKKKGWLSSIYVNLKVSDVRRCGPVGAFTISLISREHTVRNQVVMVRMGTN</sequence>
<gene>
    <name evidence="1" type="ORF">CDAR_81011</name>
</gene>
<comment type="caution">
    <text evidence="1">The sequence shown here is derived from an EMBL/GenBank/DDBJ whole genome shotgun (WGS) entry which is preliminary data.</text>
</comment>
<keyword evidence="2" id="KW-1185">Reference proteome</keyword>
<dbReference type="EMBL" id="BPLQ01007619">
    <property type="protein sequence ID" value="GIY31229.1"/>
    <property type="molecule type" value="Genomic_DNA"/>
</dbReference>
<name>A0AAV4SD51_9ARAC</name>
<protein>
    <recommendedName>
        <fullName evidence="3">Ribosomal protein S19</fullName>
    </recommendedName>
</protein>
<evidence type="ECO:0000313" key="1">
    <source>
        <dbReference type="EMBL" id="GIY31229.1"/>
    </source>
</evidence>
<reference evidence="1 2" key="1">
    <citation type="submission" date="2021-06" db="EMBL/GenBank/DDBJ databases">
        <title>Caerostris darwini draft genome.</title>
        <authorList>
            <person name="Kono N."/>
            <person name="Arakawa K."/>
        </authorList>
    </citation>
    <scope>NUCLEOTIDE SEQUENCE [LARGE SCALE GENOMIC DNA]</scope>
</reference>
<evidence type="ECO:0000313" key="2">
    <source>
        <dbReference type="Proteomes" id="UP001054837"/>
    </source>
</evidence>
<organism evidence="1 2">
    <name type="scientific">Caerostris darwini</name>
    <dbReference type="NCBI Taxonomy" id="1538125"/>
    <lineage>
        <taxon>Eukaryota</taxon>
        <taxon>Metazoa</taxon>
        <taxon>Ecdysozoa</taxon>
        <taxon>Arthropoda</taxon>
        <taxon>Chelicerata</taxon>
        <taxon>Arachnida</taxon>
        <taxon>Araneae</taxon>
        <taxon>Araneomorphae</taxon>
        <taxon>Entelegynae</taxon>
        <taxon>Araneoidea</taxon>
        <taxon>Araneidae</taxon>
        <taxon>Caerostris</taxon>
    </lineage>
</organism>
<accession>A0AAV4SD51</accession>
<evidence type="ECO:0008006" key="3">
    <source>
        <dbReference type="Google" id="ProtNLM"/>
    </source>
</evidence>
<dbReference type="AlphaFoldDB" id="A0AAV4SD51"/>